<keyword evidence="3" id="KW-1185">Reference proteome</keyword>
<feature type="compositionally biased region" description="Low complexity" evidence="1">
    <location>
        <begin position="51"/>
        <end position="61"/>
    </location>
</feature>
<name>A0AAV0J4C6_9ROSI</name>
<feature type="compositionally biased region" description="Low complexity" evidence="1">
    <location>
        <begin position="68"/>
        <end position="83"/>
    </location>
</feature>
<proteinExistence type="predicted"/>
<dbReference type="AlphaFoldDB" id="A0AAV0J4C6"/>
<evidence type="ECO:0000256" key="1">
    <source>
        <dbReference type="SAM" id="MobiDB-lite"/>
    </source>
</evidence>
<organism evidence="2 3">
    <name type="scientific">Linum tenue</name>
    <dbReference type="NCBI Taxonomy" id="586396"/>
    <lineage>
        <taxon>Eukaryota</taxon>
        <taxon>Viridiplantae</taxon>
        <taxon>Streptophyta</taxon>
        <taxon>Embryophyta</taxon>
        <taxon>Tracheophyta</taxon>
        <taxon>Spermatophyta</taxon>
        <taxon>Magnoliopsida</taxon>
        <taxon>eudicotyledons</taxon>
        <taxon>Gunneridae</taxon>
        <taxon>Pentapetalae</taxon>
        <taxon>rosids</taxon>
        <taxon>fabids</taxon>
        <taxon>Malpighiales</taxon>
        <taxon>Linaceae</taxon>
        <taxon>Linum</taxon>
    </lineage>
</organism>
<feature type="compositionally biased region" description="Polar residues" evidence="1">
    <location>
        <begin position="1"/>
        <end position="12"/>
    </location>
</feature>
<dbReference type="EMBL" id="CAMGYJ010000004">
    <property type="protein sequence ID" value="CAI0404553.1"/>
    <property type="molecule type" value="Genomic_DNA"/>
</dbReference>
<evidence type="ECO:0000313" key="3">
    <source>
        <dbReference type="Proteomes" id="UP001154282"/>
    </source>
</evidence>
<accession>A0AAV0J4C6</accession>
<reference evidence="2" key="1">
    <citation type="submission" date="2022-08" db="EMBL/GenBank/DDBJ databases">
        <authorList>
            <person name="Gutierrez-Valencia J."/>
        </authorList>
    </citation>
    <scope>NUCLEOTIDE SEQUENCE</scope>
</reference>
<feature type="region of interest" description="Disordered" evidence="1">
    <location>
        <begin position="1"/>
        <end position="100"/>
    </location>
</feature>
<sequence>LCLSSTLQNRHFPSTLPLLHPPKSFVPPPSPVPRPGHSARPLLPTNPPLRPSSLPLAPTTTDLQSADPLLCRSPPSSSFPCRTPKNKNPETKKPRSLRSGWRCSHAGTATKKVGIWILDLRIDGCGGRISDQWSRGGKIGRRG</sequence>
<comment type="caution">
    <text evidence="2">The sequence shown here is derived from an EMBL/GenBank/DDBJ whole genome shotgun (WGS) entry which is preliminary data.</text>
</comment>
<gene>
    <name evidence="2" type="ORF">LITE_LOCUS12525</name>
</gene>
<feature type="compositionally biased region" description="Pro residues" evidence="1">
    <location>
        <begin position="24"/>
        <end position="34"/>
    </location>
</feature>
<protein>
    <submittedName>
        <fullName evidence="2">Uncharacterized protein</fullName>
    </submittedName>
</protein>
<evidence type="ECO:0000313" key="2">
    <source>
        <dbReference type="EMBL" id="CAI0404553.1"/>
    </source>
</evidence>
<feature type="non-terminal residue" evidence="2">
    <location>
        <position position="1"/>
    </location>
</feature>
<dbReference type="Proteomes" id="UP001154282">
    <property type="component" value="Unassembled WGS sequence"/>
</dbReference>